<dbReference type="Pfam" id="PF00665">
    <property type="entry name" value="rve"/>
    <property type="match status" value="1"/>
</dbReference>
<feature type="non-terminal residue" evidence="2">
    <location>
        <position position="201"/>
    </location>
</feature>
<sequence>KEAHRAWGPRKIRTLYARVHPGEPTPSDSTFKRILDKAGLVEHRRKRRSSSCGRLENRIPAEHPNDVWTVDFKGWWYTTDGTRCEPLTIRDAYSRFVFCAAALDNAQTPTVRRQFERIFATYGLPRVIRSDNGSPFASTQAPLGLSRLSAWWIALGIDLDRIPPGRPDQNGGHERMHRDIAQEVQGRYDGDLRTWRAALDT</sequence>
<dbReference type="InterPro" id="IPR001584">
    <property type="entry name" value="Integrase_cat-core"/>
</dbReference>
<name>X0ZDZ6_9ZZZZ</name>
<dbReference type="Gene3D" id="3.30.420.10">
    <property type="entry name" value="Ribonuclease H-like superfamily/Ribonuclease H"/>
    <property type="match status" value="1"/>
</dbReference>
<dbReference type="InterPro" id="IPR036397">
    <property type="entry name" value="RNaseH_sf"/>
</dbReference>
<dbReference type="InterPro" id="IPR012337">
    <property type="entry name" value="RNaseH-like_sf"/>
</dbReference>
<reference evidence="2" key="1">
    <citation type="journal article" date="2014" name="Front. Microbiol.">
        <title>High frequency of phylogenetically diverse reductive dehalogenase-homologous genes in deep subseafloor sedimentary metagenomes.</title>
        <authorList>
            <person name="Kawai M."/>
            <person name="Futagami T."/>
            <person name="Toyoda A."/>
            <person name="Takaki Y."/>
            <person name="Nishi S."/>
            <person name="Hori S."/>
            <person name="Arai W."/>
            <person name="Tsubouchi T."/>
            <person name="Morono Y."/>
            <person name="Uchiyama I."/>
            <person name="Ito T."/>
            <person name="Fujiyama A."/>
            <person name="Inagaki F."/>
            <person name="Takami H."/>
        </authorList>
    </citation>
    <scope>NUCLEOTIDE SEQUENCE</scope>
    <source>
        <strain evidence="2">Expedition CK06-06</strain>
    </source>
</reference>
<proteinExistence type="predicted"/>
<dbReference type="SUPFAM" id="SSF53098">
    <property type="entry name" value="Ribonuclease H-like"/>
    <property type="match status" value="1"/>
</dbReference>
<gene>
    <name evidence="2" type="ORF">S01H1_81974</name>
</gene>
<comment type="caution">
    <text evidence="2">The sequence shown here is derived from an EMBL/GenBank/DDBJ whole genome shotgun (WGS) entry which is preliminary data.</text>
</comment>
<dbReference type="EMBL" id="BARS01055527">
    <property type="protein sequence ID" value="GAG46561.1"/>
    <property type="molecule type" value="Genomic_DNA"/>
</dbReference>
<dbReference type="PROSITE" id="PS50994">
    <property type="entry name" value="INTEGRASE"/>
    <property type="match status" value="1"/>
</dbReference>
<dbReference type="PANTHER" id="PTHR47515">
    <property type="entry name" value="LOW CALCIUM RESPONSE LOCUS PROTEIN T"/>
    <property type="match status" value="1"/>
</dbReference>
<dbReference type="GO" id="GO:0015074">
    <property type="term" value="P:DNA integration"/>
    <property type="evidence" value="ECO:0007669"/>
    <property type="project" value="InterPro"/>
</dbReference>
<dbReference type="AlphaFoldDB" id="X0ZDZ6"/>
<evidence type="ECO:0000313" key="2">
    <source>
        <dbReference type="EMBL" id="GAG46561.1"/>
    </source>
</evidence>
<feature type="domain" description="Integrase catalytic" evidence="1">
    <location>
        <begin position="60"/>
        <end position="201"/>
    </location>
</feature>
<feature type="non-terminal residue" evidence="2">
    <location>
        <position position="1"/>
    </location>
</feature>
<protein>
    <recommendedName>
        <fullName evidence="1">Integrase catalytic domain-containing protein</fullName>
    </recommendedName>
</protein>
<dbReference type="PANTHER" id="PTHR47515:SF2">
    <property type="entry name" value="INTEGRASE CORE DOMAIN PROTEIN"/>
    <property type="match status" value="1"/>
</dbReference>
<evidence type="ECO:0000259" key="1">
    <source>
        <dbReference type="PROSITE" id="PS50994"/>
    </source>
</evidence>
<dbReference type="GO" id="GO:0003676">
    <property type="term" value="F:nucleic acid binding"/>
    <property type="evidence" value="ECO:0007669"/>
    <property type="project" value="InterPro"/>
</dbReference>
<organism evidence="2">
    <name type="scientific">marine sediment metagenome</name>
    <dbReference type="NCBI Taxonomy" id="412755"/>
    <lineage>
        <taxon>unclassified sequences</taxon>
        <taxon>metagenomes</taxon>
        <taxon>ecological metagenomes</taxon>
    </lineage>
</organism>
<accession>X0ZDZ6</accession>